<dbReference type="GO" id="GO:1990904">
    <property type="term" value="C:ribonucleoprotein complex"/>
    <property type="evidence" value="ECO:0007669"/>
    <property type="project" value="UniProtKB-KW"/>
</dbReference>
<dbReference type="NCBIfam" id="NF001109">
    <property type="entry name" value="PRK00136.1"/>
    <property type="match status" value="1"/>
</dbReference>
<evidence type="ECO:0000313" key="4">
    <source>
        <dbReference type="EMBL" id="GAG30413.1"/>
    </source>
</evidence>
<proteinExistence type="inferred from homology"/>
<keyword evidence="2" id="KW-0689">Ribosomal protein</keyword>
<reference evidence="4" key="1">
    <citation type="journal article" date="2014" name="Front. Microbiol.">
        <title>High frequency of phylogenetically diverse reductive dehalogenase-homologous genes in deep subseafloor sedimentary metagenomes.</title>
        <authorList>
            <person name="Kawai M."/>
            <person name="Futagami T."/>
            <person name="Toyoda A."/>
            <person name="Takaki Y."/>
            <person name="Nishi S."/>
            <person name="Hori S."/>
            <person name="Arai W."/>
            <person name="Tsubouchi T."/>
            <person name="Morono Y."/>
            <person name="Uchiyama I."/>
            <person name="Ito T."/>
            <person name="Fujiyama A."/>
            <person name="Inagaki F."/>
            <person name="Takami H."/>
        </authorList>
    </citation>
    <scope>NUCLEOTIDE SEQUENCE</scope>
    <source>
        <strain evidence="4">Expedition CK06-06</strain>
    </source>
</reference>
<evidence type="ECO:0000256" key="2">
    <source>
        <dbReference type="ARBA" id="ARBA00022980"/>
    </source>
</evidence>
<dbReference type="SUPFAM" id="SSF56047">
    <property type="entry name" value="Ribosomal protein S8"/>
    <property type="match status" value="1"/>
</dbReference>
<accession>X0X188</accession>
<feature type="non-terminal residue" evidence="4">
    <location>
        <position position="1"/>
    </location>
</feature>
<dbReference type="Gene3D" id="3.30.1490.10">
    <property type="match status" value="1"/>
</dbReference>
<evidence type="ECO:0008006" key="5">
    <source>
        <dbReference type="Google" id="ProtNLM"/>
    </source>
</evidence>
<comment type="caution">
    <text evidence="4">The sequence shown here is derived from an EMBL/GenBank/DDBJ whole genome shotgun (WGS) entry which is preliminary data.</text>
</comment>
<dbReference type="EMBL" id="BARS01042584">
    <property type="protein sequence ID" value="GAG30413.1"/>
    <property type="molecule type" value="Genomic_DNA"/>
</dbReference>
<dbReference type="PANTHER" id="PTHR11758">
    <property type="entry name" value="40S RIBOSOMAL PROTEIN S15A"/>
    <property type="match status" value="1"/>
</dbReference>
<dbReference type="GO" id="GO:0003735">
    <property type="term" value="F:structural constituent of ribosome"/>
    <property type="evidence" value="ECO:0007669"/>
    <property type="project" value="InterPro"/>
</dbReference>
<dbReference type="HAMAP" id="MF_01302_B">
    <property type="entry name" value="Ribosomal_uS8_B"/>
    <property type="match status" value="1"/>
</dbReference>
<evidence type="ECO:0000256" key="1">
    <source>
        <dbReference type="ARBA" id="ARBA00006471"/>
    </source>
</evidence>
<evidence type="ECO:0000256" key="3">
    <source>
        <dbReference type="ARBA" id="ARBA00023274"/>
    </source>
</evidence>
<dbReference type="InterPro" id="IPR000630">
    <property type="entry name" value="Ribosomal_uS8"/>
</dbReference>
<gene>
    <name evidence="4" type="ORF">S01H1_64594</name>
</gene>
<dbReference type="AlphaFoldDB" id="X0X188"/>
<dbReference type="GO" id="GO:0006412">
    <property type="term" value="P:translation"/>
    <property type="evidence" value="ECO:0007669"/>
    <property type="project" value="InterPro"/>
</dbReference>
<protein>
    <recommendedName>
        <fullName evidence="5">30S ribosomal protein S8</fullName>
    </recommendedName>
</protein>
<dbReference type="GO" id="GO:0005737">
    <property type="term" value="C:cytoplasm"/>
    <property type="evidence" value="ECO:0007669"/>
    <property type="project" value="UniProtKB-ARBA"/>
</dbReference>
<dbReference type="Pfam" id="PF00410">
    <property type="entry name" value="Ribosomal_S8"/>
    <property type="match status" value="1"/>
</dbReference>
<dbReference type="PROSITE" id="PS00053">
    <property type="entry name" value="RIBOSOMAL_S8"/>
    <property type="match status" value="1"/>
</dbReference>
<dbReference type="InterPro" id="IPR047863">
    <property type="entry name" value="Ribosomal_uS8_CS"/>
</dbReference>
<keyword evidence="3" id="KW-0687">Ribonucleoprotein</keyword>
<dbReference type="GO" id="GO:0005840">
    <property type="term" value="C:ribosome"/>
    <property type="evidence" value="ECO:0007669"/>
    <property type="project" value="UniProtKB-KW"/>
</dbReference>
<dbReference type="FunFam" id="3.30.1490.10:FF:000001">
    <property type="entry name" value="30S ribosomal protein S8"/>
    <property type="match status" value="1"/>
</dbReference>
<dbReference type="Gene3D" id="3.30.1370.30">
    <property type="match status" value="1"/>
</dbReference>
<name>X0X188_9ZZZZ</name>
<comment type="similarity">
    <text evidence="1">Belongs to the universal ribosomal protein uS8 family.</text>
</comment>
<organism evidence="4">
    <name type="scientific">marine sediment metagenome</name>
    <dbReference type="NCBI Taxonomy" id="412755"/>
    <lineage>
        <taxon>unclassified sequences</taxon>
        <taxon>metagenomes</taxon>
        <taxon>ecological metagenomes</taxon>
    </lineage>
</organism>
<dbReference type="InterPro" id="IPR035987">
    <property type="entry name" value="Ribosomal_uS8_sf"/>
</dbReference>
<sequence>RIRNALAVKKSEVVLPMSKIKFNIAKVLEREGWVEETQVIKEKSKKNKGNGFDKIMIILKYKSNGRSVISSLKRISKPGRRIYVNKNELPRVLNNLGIAIISTPEGIITNKEARKKGIGGEVICEIY</sequence>